<proteinExistence type="predicted"/>
<evidence type="ECO:0000313" key="3">
    <source>
        <dbReference type="Proteomes" id="UP000199651"/>
    </source>
</evidence>
<dbReference type="STRING" id="504798.SAMN05421871_110150"/>
<reference evidence="3" key="1">
    <citation type="submission" date="2016-10" db="EMBL/GenBank/DDBJ databases">
        <authorList>
            <person name="Varghese N."/>
            <person name="Submissions S."/>
        </authorList>
    </citation>
    <scope>NUCLEOTIDE SEQUENCE [LARGE SCALE GENOMIC DNA]</scope>
    <source>
        <strain evidence="3">IBRC-M 10655</strain>
    </source>
</reference>
<dbReference type="Proteomes" id="UP000199651">
    <property type="component" value="Unassembled WGS sequence"/>
</dbReference>
<evidence type="ECO:0000256" key="1">
    <source>
        <dbReference type="SAM" id="MobiDB-lite"/>
    </source>
</evidence>
<keyword evidence="3" id="KW-1185">Reference proteome</keyword>
<dbReference type="EMBL" id="FNJB01000010">
    <property type="protein sequence ID" value="SDP56558.1"/>
    <property type="molecule type" value="Genomic_DNA"/>
</dbReference>
<organism evidence="2 3">
    <name type="scientific">Actinokineospora alba</name>
    <dbReference type="NCBI Taxonomy" id="504798"/>
    <lineage>
        <taxon>Bacteria</taxon>
        <taxon>Bacillati</taxon>
        <taxon>Actinomycetota</taxon>
        <taxon>Actinomycetes</taxon>
        <taxon>Pseudonocardiales</taxon>
        <taxon>Pseudonocardiaceae</taxon>
        <taxon>Actinokineospora</taxon>
    </lineage>
</organism>
<accession>A0A1H0TSD7</accession>
<name>A0A1H0TSD7_9PSEU</name>
<protein>
    <submittedName>
        <fullName evidence="2">Uncharacterized protein</fullName>
    </submittedName>
</protein>
<sequence>MRRAAPQPKDDRSTQGRDGATVLEPYEAPDHDCPTCGMPTTGVLCTSCATQ</sequence>
<evidence type="ECO:0000313" key="2">
    <source>
        <dbReference type="EMBL" id="SDP56558.1"/>
    </source>
</evidence>
<dbReference type="AlphaFoldDB" id="A0A1H0TSD7"/>
<feature type="region of interest" description="Disordered" evidence="1">
    <location>
        <begin position="1"/>
        <end position="29"/>
    </location>
</feature>
<gene>
    <name evidence="2" type="ORF">SAMN05192558_110150</name>
</gene>